<feature type="transmembrane region" description="Helical" evidence="1">
    <location>
        <begin position="41"/>
        <end position="62"/>
    </location>
</feature>
<dbReference type="EMBL" id="BPLR01012255">
    <property type="protein sequence ID" value="GIY52554.1"/>
    <property type="molecule type" value="Genomic_DNA"/>
</dbReference>
<proteinExistence type="predicted"/>
<sequence>MIFNEPSHGECGKNGLGIPPPLHHPISVFILSRLRKSATDLTVSAAVILLFQLSAGCGFVLSKKSTPNDFAMKREWRLLVCCEALVPAWN</sequence>
<protein>
    <submittedName>
        <fullName evidence="2">Uncharacterized protein</fullName>
    </submittedName>
</protein>
<keyword evidence="1" id="KW-0472">Membrane</keyword>
<keyword evidence="1" id="KW-0812">Transmembrane</keyword>
<keyword evidence="1" id="KW-1133">Transmembrane helix</keyword>
<evidence type="ECO:0000313" key="3">
    <source>
        <dbReference type="Proteomes" id="UP001054945"/>
    </source>
</evidence>
<gene>
    <name evidence="2" type="ORF">CEXT_813711</name>
</gene>
<evidence type="ECO:0000256" key="1">
    <source>
        <dbReference type="SAM" id="Phobius"/>
    </source>
</evidence>
<comment type="caution">
    <text evidence="2">The sequence shown here is derived from an EMBL/GenBank/DDBJ whole genome shotgun (WGS) entry which is preliminary data.</text>
</comment>
<dbReference type="AlphaFoldDB" id="A0AAV4U481"/>
<keyword evidence="3" id="KW-1185">Reference proteome</keyword>
<reference evidence="2 3" key="1">
    <citation type="submission" date="2021-06" db="EMBL/GenBank/DDBJ databases">
        <title>Caerostris extrusa draft genome.</title>
        <authorList>
            <person name="Kono N."/>
            <person name="Arakawa K."/>
        </authorList>
    </citation>
    <scope>NUCLEOTIDE SEQUENCE [LARGE SCALE GENOMIC DNA]</scope>
</reference>
<organism evidence="2 3">
    <name type="scientific">Caerostris extrusa</name>
    <name type="common">Bark spider</name>
    <name type="synonym">Caerostris bankana</name>
    <dbReference type="NCBI Taxonomy" id="172846"/>
    <lineage>
        <taxon>Eukaryota</taxon>
        <taxon>Metazoa</taxon>
        <taxon>Ecdysozoa</taxon>
        <taxon>Arthropoda</taxon>
        <taxon>Chelicerata</taxon>
        <taxon>Arachnida</taxon>
        <taxon>Araneae</taxon>
        <taxon>Araneomorphae</taxon>
        <taxon>Entelegynae</taxon>
        <taxon>Araneoidea</taxon>
        <taxon>Araneidae</taxon>
        <taxon>Caerostris</taxon>
    </lineage>
</organism>
<dbReference type="Proteomes" id="UP001054945">
    <property type="component" value="Unassembled WGS sequence"/>
</dbReference>
<evidence type="ECO:0000313" key="2">
    <source>
        <dbReference type="EMBL" id="GIY52554.1"/>
    </source>
</evidence>
<name>A0AAV4U481_CAEEX</name>
<accession>A0AAV4U481</accession>